<organism evidence="1">
    <name type="scientific">Lepeophtheirus salmonis</name>
    <name type="common">Salmon louse</name>
    <name type="synonym">Caligus salmonis</name>
    <dbReference type="NCBI Taxonomy" id="72036"/>
    <lineage>
        <taxon>Eukaryota</taxon>
        <taxon>Metazoa</taxon>
        <taxon>Ecdysozoa</taxon>
        <taxon>Arthropoda</taxon>
        <taxon>Crustacea</taxon>
        <taxon>Multicrustacea</taxon>
        <taxon>Hexanauplia</taxon>
        <taxon>Copepoda</taxon>
        <taxon>Siphonostomatoida</taxon>
        <taxon>Caligidae</taxon>
        <taxon>Lepeophtheirus</taxon>
    </lineage>
</organism>
<dbReference type="EMBL" id="HACA01011467">
    <property type="protein sequence ID" value="CDW28828.1"/>
    <property type="molecule type" value="Transcribed_RNA"/>
</dbReference>
<name>A0A0K2TS32_LEPSM</name>
<evidence type="ECO:0000313" key="1">
    <source>
        <dbReference type="EMBL" id="CDW28828.1"/>
    </source>
</evidence>
<dbReference type="AlphaFoldDB" id="A0A0K2TS32"/>
<accession>A0A0K2TS32</accession>
<reference evidence="1" key="1">
    <citation type="submission" date="2014-05" db="EMBL/GenBank/DDBJ databases">
        <authorList>
            <person name="Chronopoulou M."/>
        </authorList>
    </citation>
    <scope>NUCLEOTIDE SEQUENCE</scope>
    <source>
        <tissue evidence="1">Whole organism</tissue>
    </source>
</reference>
<proteinExistence type="predicted"/>
<protein>
    <submittedName>
        <fullName evidence="1">Uncharacterized protein</fullName>
    </submittedName>
</protein>
<sequence>MPVLKLMFRVRMCLRPVPEVLIHSLGDQLLAHSTVLGQPGQGSPQRSLDGLPEAFKEAGSSDLITSHVVGLAADIPLNLPALKTRYTVVLG</sequence>